<dbReference type="SUPFAM" id="SSF48726">
    <property type="entry name" value="Immunoglobulin"/>
    <property type="match status" value="3"/>
</dbReference>
<name>A0AA97JY53_EUBMA</name>
<keyword evidence="3 12" id="KW-0812">Transmembrane</keyword>
<evidence type="ECO:0000256" key="12">
    <source>
        <dbReference type="SAM" id="Phobius"/>
    </source>
</evidence>
<dbReference type="GO" id="GO:0030496">
    <property type="term" value="C:midbody"/>
    <property type="evidence" value="ECO:0007669"/>
    <property type="project" value="TreeGrafter"/>
</dbReference>
<dbReference type="KEGG" id="emc:129337673"/>
<dbReference type="InterPro" id="IPR052280">
    <property type="entry name" value="HEPACAM_domain"/>
</dbReference>
<evidence type="ECO:0000259" key="13">
    <source>
        <dbReference type="PROSITE" id="PS50835"/>
    </source>
</evidence>
<evidence type="ECO:0000256" key="1">
    <source>
        <dbReference type="ARBA" id="ARBA00004496"/>
    </source>
</evidence>
<evidence type="ECO:0000256" key="4">
    <source>
        <dbReference type="ARBA" id="ARBA00022729"/>
    </source>
</evidence>
<protein>
    <submittedName>
        <fullName evidence="15">HEPACAM family member 2 isoform X1</fullName>
    </submittedName>
</protein>
<dbReference type="GeneID" id="129337673"/>
<evidence type="ECO:0000256" key="2">
    <source>
        <dbReference type="ARBA" id="ARBA00022490"/>
    </source>
</evidence>
<dbReference type="InterPro" id="IPR036179">
    <property type="entry name" value="Ig-like_dom_sf"/>
</dbReference>
<sequence>MGQDAYMDPFSATFYELQCKIYVLLLGICSALKLSVPSHTIHGIEGQPLHLLVDYNFNITVSDIQITWMFEGPSKHAISLFMSVNQTLVSDLEFQHKFTFMPPNASLLIKSLHFSDEGNYTVKITIVGNGRISASEKIHVTVDVPVTKPVVYTEPSVGVTEYKGNITLKCTVRNGTRVIYQWMKNGNPIEVSTNYSLSANHDTLSIVPVVKEAIGNYSCLAANSVSAMQSDVIMPTIYYGPYGLTVNSDKGQKIGKVFTFDKGEAVQFYCSADSNPPNIYSWIRKAENSTHVITHGRYLEVASEKVTEKAEEYRCSAYNYMTGKRDETGIFVVIIPIGPAKMTQKGKYLSPLAIITGISLFLIVSMALLILWNRFQPHKVIQKKLQSRPETDYRKAQTISGHENALDDFGIYEFVAFPDPTGISRVSSQSGTGSDVHCQDFHGTVYEIIRQIPEQHHDHQDCT</sequence>
<dbReference type="InterPro" id="IPR003599">
    <property type="entry name" value="Ig_sub"/>
</dbReference>
<dbReference type="InterPro" id="IPR013106">
    <property type="entry name" value="Ig_V-set"/>
</dbReference>
<organism evidence="14 15">
    <name type="scientific">Eublepharis macularius</name>
    <name type="common">Leopard gecko</name>
    <name type="synonym">Cyrtodactylus macularius</name>
    <dbReference type="NCBI Taxonomy" id="481883"/>
    <lineage>
        <taxon>Eukaryota</taxon>
        <taxon>Metazoa</taxon>
        <taxon>Chordata</taxon>
        <taxon>Craniata</taxon>
        <taxon>Vertebrata</taxon>
        <taxon>Euteleostomi</taxon>
        <taxon>Lepidosauria</taxon>
        <taxon>Squamata</taxon>
        <taxon>Bifurcata</taxon>
        <taxon>Gekkota</taxon>
        <taxon>Eublepharidae</taxon>
        <taxon>Eublepharinae</taxon>
        <taxon>Eublepharis</taxon>
    </lineage>
</organism>
<keyword evidence="5 12" id="KW-1133">Transmembrane helix</keyword>
<evidence type="ECO:0000256" key="8">
    <source>
        <dbReference type="ARBA" id="ARBA00023180"/>
    </source>
</evidence>
<accession>A0AA97JY53</accession>
<dbReference type="GO" id="GO:0007098">
    <property type="term" value="P:centrosome cycle"/>
    <property type="evidence" value="ECO:0007669"/>
    <property type="project" value="TreeGrafter"/>
</dbReference>
<dbReference type="InterPro" id="IPR013783">
    <property type="entry name" value="Ig-like_fold"/>
</dbReference>
<evidence type="ECO:0000256" key="3">
    <source>
        <dbReference type="ARBA" id="ARBA00022692"/>
    </source>
</evidence>
<evidence type="ECO:0000256" key="9">
    <source>
        <dbReference type="ARBA" id="ARBA00023306"/>
    </source>
</evidence>
<dbReference type="RefSeq" id="XP_054847543.1">
    <property type="nucleotide sequence ID" value="XM_054991568.1"/>
</dbReference>
<evidence type="ECO:0000256" key="5">
    <source>
        <dbReference type="ARBA" id="ARBA00022989"/>
    </source>
</evidence>
<dbReference type="SMART" id="SM00408">
    <property type="entry name" value="IGc2"/>
    <property type="match status" value="2"/>
</dbReference>
<feature type="transmembrane region" description="Helical" evidence="12">
    <location>
        <begin position="348"/>
        <end position="372"/>
    </location>
</feature>
<dbReference type="Pfam" id="PF13927">
    <property type="entry name" value="Ig_3"/>
    <property type="match status" value="1"/>
</dbReference>
<dbReference type="InterPro" id="IPR007110">
    <property type="entry name" value="Ig-like_dom"/>
</dbReference>
<keyword evidence="8" id="KW-0325">Glycoprotein</keyword>
<reference evidence="15" key="1">
    <citation type="submission" date="2025-08" db="UniProtKB">
        <authorList>
            <consortium name="RefSeq"/>
        </authorList>
    </citation>
    <scope>IDENTIFICATION</scope>
    <source>
        <tissue evidence="15">Blood</tissue>
    </source>
</reference>
<evidence type="ECO:0000256" key="10">
    <source>
        <dbReference type="ARBA" id="ARBA00023319"/>
    </source>
</evidence>
<dbReference type="PANTHER" id="PTHR44888:SF1">
    <property type="entry name" value="HEPACAM FAMILY MEMBER 2"/>
    <property type="match status" value="1"/>
</dbReference>
<dbReference type="AlphaFoldDB" id="A0AA97JY53"/>
<dbReference type="GO" id="GO:0005794">
    <property type="term" value="C:Golgi apparatus"/>
    <property type="evidence" value="ECO:0007669"/>
    <property type="project" value="TreeGrafter"/>
</dbReference>
<evidence type="ECO:0000256" key="11">
    <source>
        <dbReference type="ARBA" id="ARBA00046288"/>
    </source>
</evidence>
<keyword evidence="10" id="KW-0393">Immunoglobulin domain</keyword>
<dbReference type="Pfam" id="PF07686">
    <property type="entry name" value="V-set"/>
    <property type="match status" value="1"/>
</dbReference>
<dbReference type="GO" id="GO:0005819">
    <property type="term" value="C:spindle"/>
    <property type="evidence" value="ECO:0007669"/>
    <property type="project" value="TreeGrafter"/>
</dbReference>
<comment type="subcellular location">
    <subcellularLocation>
        <location evidence="1">Cytoplasm</location>
    </subcellularLocation>
    <subcellularLocation>
        <location evidence="11">Endomembrane system</location>
        <topology evidence="11">Single-pass type I membrane protein</topology>
    </subcellularLocation>
</comment>
<dbReference type="CTD" id="253012"/>
<dbReference type="Proteomes" id="UP001190640">
    <property type="component" value="Chromosome 11"/>
</dbReference>
<keyword evidence="7" id="KW-1015">Disulfide bond</keyword>
<evidence type="ECO:0000313" key="15">
    <source>
        <dbReference type="RefSeq" id="XP_054847543.1"/>
    </source>
</evidence>
<evidence type="ECO:0000256" key="6">
    <source>
        <dbReference type="ARBA" id="ARBA00023136"/>
    </source>
</evidence>
<dbReference type="Gene3D" id="2.60.40.10">
    <property type="entry name" value="Immunoglobulins"/>
    <property type="match status" value="3"/>
</dbReference>
<keyword evidence="9" id="KW-0131">Cell cycle</keyword>
<dbReference type="PANTHER" id="PTHR44888">
    <property type="entry name" value="HEPACAM FAMILY MEMBER 2-RELATED"/>
    <property type="match status" value="1"/>
</dbReference>
<feature type="domain" description="Ig-like" evidence="13">
    <location>
        <begin position="241"/>
        <end position="331"/>
    </location>
</feature>
<dbReference type="SMART" id="SM00409">
    <property type="entry name" value="IG"/>
    <property type="match status" value="3"/>
</dbReference>
<keyword evidence="2" id="KW-0963">Cytoplasm</keyword>
<dbReference type="PROSITE" id="PS50835">
    <property type="entry name" value="IG_LIKE"/>
    <property type="match status" value="3"/>
</dbReference>
<evidence type="ECO:0000313" key="14">
    <source>
        <dbReference type="Proteomes" id="UP001190640"/>
    </source>
</evidence>
<feature type="domain" description="Ig-like" evidence="13">
    <location>
        <begin position="1"/>
        <end position="139"/>
    </location>
</feature>
<proteinExistence type="predicted"/>
<gene>
    <name evidence="15" type="primary">HEPACAM2</name>
</gene>
<dbReference type="InterPro" id="IPR003598">
    <property type="entry name" value="Ig_sub2"/>
</dbReference>
<feature type="domain" description="Ig-like" evidence="13">
    <location>
        <begin position="149"/>
        <end position="235"/>
    </location>
</feature>
<dbReference type="GO" id="GO:0005813">
    <property type="term" value="C:centrosome"/>
    <property type="evidence" value="ECO:0007669"/>
    <property type="project" value="TreeGrafter"/>
</dbReference>
<keyword evidence="6 12" id="KW-0472">Membrane</keyword>
<keyword evidence="14" id="KW-1185">Reference proteome</keyword>
<keyword evidence="4" id="KW-0732">Signal</keyword>
<evidence type="ECO:0000256" key="7">
    <source>
        <dbReference type="ARBA" id="ARBA00023157"/>
    </source>
</evidence>